<sequence length="104" mass="11644">MYLGILAPDLHPGLKFVENQVNGRVSILHCTWLVPRTRASFDDVDGFFTLRVDPLEEGRSTLRINSKRSGAQQATEVLGQKFLDQISPEGHITEKHADTLLSRS</sequence>
<reference evidence="2" key="1">
    <citation type="journal article" date="2023" name="Nat. Plants">
        <title>Single-cell RNA sequencing provides a high-resolution roadmap for understanding the multicellular compartmentation of specialized metabolism.</title>
        <authorList>
            <person name="Sun S."/>
            <person name="Shen X."/>
            <person name="Li Y."/>
            <person name="Li Y."/>
            <person name="Wang S."/>
            <person name="Li R."/>
            <person name="Zhang H."/>
            <person name="Shen G."/>
            <person name="Guo B."/>
            <person name="Wei J."/>
            <person name="Xu J."/>
            <person name="St-Pierre B."/>
            <person name="Chen S."/>
            <person name="Sun C."/>
        </authorList>
    </citation>
    <scope>NUCLEOTIDE SEQUENCE [LARGE SCALE GENOMIC DNA]</scope>
</reference>
<accession>A0ACC0BMT5</accession>
<evidence type="ECO:0000313" key="2">
    <source>
        <dbReference type="Proteomes" id="UP001060085"/>
    </source>
</evidence>
<keyword evidence="2" id="KW-1185">Reference proteome</keyword>
<organism evidence="1 2">
    <name type="scientific">Catharanthus roseus</name>
    <name type="common">Madagascar periwinkle</name>
    <name type="synonym">Vinca rosea</name>
    <dbReference type="NCBI Taxonomy" id="4058"/>
    <lineage>
        <taxon>Eukaryota</taxon>
        <taxon>Viridiplantae</taxon>
        <taxon>Streptophyta</taxon>
        <taxon>Embryophyta</taxon>
        <taxon>Tracheophyta</taxon>
        <taxon>Spermatophyta</taxon>
        <taxon>Magnoliopsida</taxon>
        <taxon>eudicotyledons</taxon>
        <taxon>Gunneridae</taxon>
        <taxon>Pentapetalae</taxon>
        <taxon>asterids</taxon>
        <taxon>lamiids</taxon>
        <taxon>Gentianales</taxon>
        <taxon>Apocynaceae</taxon>
        <taxon>Rauvolfioideae</taxon>
        <taxon>Vinceae</taxon>
        <taxon>Catharanthinae</taxon>
        <taxon>Catharanthus</taxon>
    </lineage>
</organism>
<proteinExistence type="predicted"/>
<dbReference type="Proteomes" id="UP001060085">
    <property type="component" value="Linkage Group LG03"/>
</dbReference>
<comment type="caution">
    <text evidence="1">The sequence shown here is derived from an EMBL/GenBank/DDBJ whole genome shotgun (WGS) entry which is preliminary data.</text>
</comment>
<protein>
    <submittedName>
        <fullName evidence="1">Uncharacterized protein</fullName>
    </submittedName>
</protein>
<dbReference type="EMBL" id="CM044703">
    <property type="protein sequence ID" value="KAI5673922.1"/>
    <property type="molecule type" value="Genomic_DNA"/>
</dbReference>
<gene>
    <name evidence="1" type="ORF">M9H77_14286</name>
</gene>
<evidence type="ECO:0000313" key="1">
    <source>
        <dbReference type="EMBL" id="KAI5673922.1"/>
    </source>
</evidence>
<name>A0ACC0BMT5_CATRO</name>